<protein>
    <recommendedName>
        <fullName evidence="4">DUF5673 domain-containing protein</fullName>
    </recommendedName>
</protein>
<name>A0A955E0M7_UNCKA</name>
<keyword evidence="1" id="KW-1133">Transmembrane helix</keyword>
<dbReference type="Proteomes" id="UP000714817">
    <property type="component" value="Unassembled WGS sequence"/>
</dbReference>
<organism evidence="2 3">
    <name type="scientific">candidate division WWE3 bacterium</name>
    <dbReference type="NCBI Taxonomy" id="2053526"/>
    <lineage>
        <taxon>Bacteria</taxon>
        <taxon>Katanobacteria</taxon>
    </lineage>
</organism>
<sequence>MNLNLKYLSEVMGFTTRKEENIYQREQELKEKARPKKSDRKTIYEWEALARPHRKPLSQKFLRTLMVIGVFFAALLIAAKEFTLIALILGIYILSYALTKNAPETVLYKITNQGLEIEGKFYFWDELKHFFIFDRDDLRVLGIDAYEAFPPRIYLTLTGSKIDEQELIQLLSVHMDMLEEMPENFLDKAYRELISKLNV</sequence>
<reference evidence="2" key="2">
    <citation type="journal article" date="2021" name="Microbiome">
        <title>Successional dynamics and alternative stable states in a saline activated sludge microbial community over 9 years.</title>
        <authorList>
            <person name="Wang Y."/>
            <person name="Ye J."/>
            <person name="Ju F."/>
            <person name="Liu L."/>
            <person name="Boyd J.A."/>
            <person name="Deng Y."/>
            <person name="Parks D.H."/>
            <person name="Jiang X."/>
            <person name="Yin X."/>
            <person name="Woodcroft B.J."/>
            <person name="Tyson G.W."/>
            <person name="Hugenholtz P."/>
            <person name="Polz M.F."/>
            <person name="Zhang T."/>
        </authorList>
    </citation>
    <scope>NUCLEOTIDE SEQUENCE</scope>
    <source>
        <strain evidence="2">HKST-UBA80</strain>
    </source>
</reference>
<reference evidence="2" key="1">
    <citation type="submission" date="2020-04" db="EMBL/GenBank/DDBJ databases">
        <authorList>
            <person name="Zhang T."/>
        </authorList>
    </citation>
    <scope>NUCLEOTIDE SEQUENCE</scope>
    <source>
        <strain evidence="2">HKST-UBA80</strain>
    </source>
</reference>
<gene>
    <name evidence="2" type="ORF">KDA10_02145</name>
</gene>
<evidence type="ECO:0000313" key="3">
    <source>
        <dbReference type="Proteomes" id="UP000714817"/>
    </source>
</evidence>
<dbReference type="EMBL" id="JAGQNY010000007">
    <property type="protein sequence ID" value="MCA9302142.1"/>
    <property type="molecule type" value="Genomic_DNA"/>
</dbReference>
<proteinExistence type="predicted"/>
<keyword evidence="1" id="KW-0472">Membrane</keyword>
<accession>A0A955E0M7</accession>
<evidence type="ECO:0008006" key="4">
    <source>
        <dbReference type="Google" id="ProtNLM"/>
    </source>
</evidence>
<dbReference type="AlphaFoldDB" id="A0A955E0M7"/>
<feature type="transmembrane region" description="Helical" evidence="1">
    <location>
        <begin position="84"/>
        <end position="99"/>
    </location>
</feature>
<feature type="transmembrane region" description="Helical" evidence="1">
    <location>
        <begin position="61"/>
        <end position="78"/>
    </location>
</feature>
<evidence type="ECO:0000256" key="1">
    <source>
        <dbReference type="SAM" id="Phobius"/>
    </source>
</evidence>
<comment type="caution">
    <text evidence="2">The sequence shown here is derived from an EMBL/GenBank/DDBJ whole genome shotgun (WGS) entry which is preliminary data.</text>
</comment>
<evidence type="ECO:0000313" key="2">
    <source>
        <dbReference type="EMBL" id="MCA9302142.1"/>
    </source>
</evidence>
<keyword evidence="1" id="KW-0812">Transmembrane</keyword>